<dbReference type="OrthoDB" id="3439512at2759"/>
<reference evidence="3" key="4">
    <citation type="journal article" date="2015" name="G3 (Bethesda)">
        <title>Genome sequences of three phytopathogenic species of the Magnaporthaceae family of fungi.</title>
        <authorList>
            <person name="Okagaki L.H."/>
            <person name="Nunes C.C."/>
            <person name="Sailsbery J."/>
            <person name="Clay B."/>
            <person name="Brown D."/>
            <person name="John T."/>
            <person name="Oh Y."/>
            <person name="Young N."/>
            <person name="Fitzgerald M."/>
            <person name="Haas B.J."/>
            <person name="Zeng Q."/>
            <person name="Young S."/>
            <person name="Adiconis X."/>
            <person name="Fan L."/>
            <person name="Levin J.Z."/>
            <person name="Mitchell T.K."/>
            <person name="Okubara P.A."/>
            <person name="Farman M.L."/>
            <person name="Kohn L.M."/>
            <person name="Birren B."/>
            <person name="Ma L.-J."/>
            <person name="Dean R.A."/>
        </authorList>
    </citation>
    <scope>NUCLEOTIDE SEQUENCE</scope>
    <source>
        <strain evidence="3">R3-111a-1</strain>
    </source>
</reference>
<dbReference type="EMBL" id="GL385399">
    <property type="protein sequence ID" value="EJT73479.1"/>
    <property type="molecule type" value="Genomic_DNA"/>
</dbReference>
<feature type="compositionally biased region" description="Basic and acidic residues" evidence="1">
    <location>
        <begin position="70"/>
        <end position="82"/>
    </location>
</feature>
<dbReference type="AlphaFoldDB" id="J3P9Z3"/>
<keyword evidence="4" id="KW-1185">Reference proteome</keyword>
<dbReference type="GeneID" id="20350775"/>
<reference evidence="2" key="3">
    <citation type="submission" date="2010-09" db="EMBL/GenBank/DDBJ databases">
        <title>Annotation of Gaeumannomyces graminis var. tritici R3-111a-1.</title>
        <authorList>
            <consortium name="The Broad Institute Genome Sequencing Platform"/>
            <person name="Ma L.-J."/>
            <person name="Dead R."/>
            <person name="Young S.K."/>
            <person name="Zeng Q."/>
            <person name="Gargeya S."/>
            <person name="Fitzgerald M."/>
            <person name="Haas B."/>
            <person name="Abouelleil A."/>
            <person name="Alvarado L."/>
            <person name="Arachchi H.M."/>
            <person name="Berlin A."/>
            <person name="Brown A."/>
            <person name="Chapman S.B."/>
            <person name="Chen Z."/>
            <person name="Dunbar C."/>
            <person name="Freedman E."/>
            <person name="Gearin G."/>
            <person name="Gellesch M."/>
            <person name="Goldberg J."/>
            <person name="Griggs A."/>
            <person name="Gujja S."/>
            <person name="Heiman D."/>
            <person name="Howarth C."/>
            <person name="Larson L."/>
            <person name="Lui A."/>
            <person name="MacDonald P.J.P."/>
            <person name="Mehta T."/>
            <person name="Montmayeur A."/>
            <person name="Murphy C."/>
            <person name="Neiman D."/>
            <person name="Pearson M."/>
            <person name="Priest M."/>
            <person name="Roberts A."/>
            <person name="Saif S."/>
            <person name="Shea T."/>
            <person name="Shenoy N."/>
            <person name="Sisk P."/>
            <person name="Stolte C."/>
            <person name="Sykes S."/>
            <person name="Yandava C."/>
            <person name="Wortman J."/>
            <person name="Nusbaum C."/>
            <person name="Birren B."/>
        </authorList>
    </citation>
    <scope>NUCLEOTIDE SEQUENCE</scope>
    <source>
        <strain evidence="2">R3-111a-1</strain>
    </source>
</reference>
<dbReference type="eggNOG" id="ENOG502SD2N">
    <property type="taxonomic scope" value="Eukaryota"/>
</dbReference>
<dbReference type="VEuPathDB" id="FungiDB:GGTG_10317"/>
<reference evidence="3" key="5">
    <citation type="submission" date="2018-04" db="UniProtKB">
        <authorList>
            <consortium name="EnsemblFungi"/>
        </authorList>
    </citation>
    <scope>IDENTIFICATION</scope>
    <source>
        <strain evidence="3">R3-111a-1</strain>
    </source>
</reference>
<feature type="compositionally biased region" description="Basic and acidic residues" evidence="1">
    <location>
        <begin position="427"/>
        <end position="440"/>
    </location>
</feature>
<dbReference type="Proteomes" id="UP000006039">
    <property type="component" value="Unassembled WGS sequence"/>
</dbReference>
<feature type="region of interest" description="Disordered" evidence="1">
    <location>
        <begin position="34"/>
        <end position="82"/>
    </location>
</feature>
<reference evidence="2" key="2">
    <citation type="submission" date="2010-07" db="EMBL/GenBank/DDBJ databases">
        <authorList>
            <consortium name="The Broad Institute Genome Sequencing Platform"/>
            <consortium name="Broad Institute Genome Sequencing Center for Infectious Disease"/>
            <person name="Ma L.-J."/>
            <person name="Dead R."/>
            <person name="Young S."/>
            <person name="Zeng Q."/>
            <person name="Koehrsen M."/>
            <person name="Alvarado L."/>
            <person name="Berlin A."/>
            <person name="Chapman S.B."/>
            <person name="Chen Z."/>
            <person name="Freedman E."/>
            <person name="Gellesch M."/>
            <person name="Goldberg J."/>
            <person name="Griggs A."/>
            <person name="Gujja S."/>
            <person name="Heilman E.R."/>
            <person name="Heiman D."/>
            <person name="Hepburn T."/>
            <person name="Howarth C."/>
            <person name="Jen D."/>
            <person name="Larson L."/>
            <person name="Mehta T."/>
            <person name="Neiman D."/>
            <person name="Pearson M."/>
            <person name="Roberts A."/>
            <person name="Saif S."/>
            <person name="Shea T."/>
            <person name="Shenoy N."/>
            <person name="Sisk P."/>
            <person name="Stolte C."/>
            <person name="Sykes S."/>
            <person name="Walk T."/>
            <person name="White J."/>
            <person name="Yandava C."/>
            <person name="Haas B."/>
            <person name="Nusbaum C."/>
            <person name="Birren B."/>
        </authorList>
    </citation>
    <scope>NUCLEOTIDE SEQUENCE</scope>
    <source>
        <strain evidence="2">R3-111a-1</strain>
    </source>
</reference>
<evidence type="ECO:0000313" key="4">
    <source>
        <dbReference type="Proteomes" id="UP000006039"/>
    </source>
</evidence>
<dbReference type="STRING" id="644352.J3P9Z3"/>
<proteinExistence type="predicted"/>
<feature type="region of interest" description="Disordered" evidence="1">
    <location>
        <begin position="424"/>
        <end position="449"/>
    </location>
</feature>
<evidence type="ECO:0000313" key="3">
    <source>
        <dbReference type="EnsemblFungi" id="EJT73479"/>
    </source>
</evidence>
<organism evidence="2">
    <name type="scientific">Gaeumannomyces tritici (strain R3-111a-1)</name>
    <name type="common">Wheat and barley take-all root rot fungus</name>
    <name type="synonym">Gaeumannomyces graminis var. tritici</name>
    <dbReference type="NCBI Taxonomy" id="644352"/>
    <lineage>
        <taxon>Eukaryota</taxon>
        <taxon>Fungi</taxon>
        <taxon>Dikarya</taxon>
        <taxon>Ascomycota</taxon>
        <taxon>Pezizomycotina</taxon>
        <taxon>Sordariomycetes</taxon>
        <taxon>Sordariomycetidae</taxon>
        <taxon>Magnaporthales</taxon>
        <taxon>Magnaporthaceae</taxon>
        <taxon>Gaeumannomyces</taxon>
    </lineage>
</organism>
<gene>
    <name evidence="3" type="primary">20350775</name>
    <name evidence="2" type="ORF">GGTG_10317</name>
</gene>
<name>J3P9Z3_GAET3</name>
<sequence>MPPRMPSLVSQPHDEDPHALINFNMEALVPTKSFSSARPSVGQDDDRSSRVFFETMDQKTASRKKAPNAKKLEPKNQDPEPKFREDLEANIARLSERLRYGSGKVALKIVFGRICLKDFTPSGLATNDKNQEASGWRPEALLPGMAKAYSRPETFLFTRMLSLYGQDADSLGSLPEASSWVLHSRRVVYEFMCDGFGTADSRLGDRAKQFVVEVDAVDFSFTITTPNGRLAPVAIHCLHRHWDFEVVASCSPTRKLEAMYSEFARGLVDSLEIPRNTNRTPTLYYELEPPRPLGGGATAGARVRGVRVRYTARHKCPSGATYLDIDQIQDMAIVSQGMRDGWVRFHSFPARECPEEGRASAWFEGSLSSAKAEDLFKANERLGLGEEAAWTVASMKQDGCFRALWEPALSMVKAMDHIGVATWPARSDGESEAERAPREEESVETEGFW</sequence>
<dbReference type="HOGENOM" id="CLU_609794_0_0_1"/>
<evidence type="ECO:0000313" key="2">
    <source>
        <dbReference type="EMBL" id="EJT73479.1"/>
    </source>
</evidence>
<reference evidence="4" key="1">
    <citation type="submission" date="2010-07" db="EMBL/GenBank/DDBJ databases">
        <title>The genome sequence of Gaeumannomyces graminis var. tritici strain R3-111a-1.</title>
        <authorList>
            <consortium name="The Broad Institute Genome Sequencing Platform"/>
            <person name="Ma L.-J."/>
            <person name="Dead R."/>
            <person name="Young S."/>
            <person name="Zeng Q."/>
            <person name="Koehrsen M."/>
            <person name="Alvarado L."/>
            <person name="Berlin A."/>
            <person name="Chapman S.B."/>
            <person name="Chen Z."/>
            <person name="Freedman E."/>
            <person name="Gellesch M."/>
            <person name="Goldberg J."/>
            <person name="Griggs A."/>
            <person name="Gujja S."/>
            <person name="Heilman E.R."/>
            <person name="Heiman D."/>
            <person name="Hepburn T."/>
            <person name="Howarth C."/>
            <person name="Jen D."/>
            <person name="Larson L."/>
            <person name="Mehta T."/>
            <person name="Neiman D."/>
            <person name="Pearson M."/>
            <person name="Roberts A."/>
            <person name="Saif S."/>
            <person name="Shea T."/>
            <person name="Shenoy N."/>
            <person name="Sisk P."/>
            <person name="Stolte C."/>
            <person name="Sykes S."/>
            <person name="Walk T."/>
            <person name="White J."/>
            <person name="Yandava C."/>
            <person name="Haas B."/>
            <person name="Nusbaum C."/>
            <person name="Birren B."/>
        </authorList>
    </citation>
    <scope>NUCLEOTIDE SEQUENCE [LARGE SCALE GENOMIC DNA]</scope>
    <source>
        <strain evidence="4">R3-111a-1</strain>
    </source>
</reference>
<dbReference type="RefSeq" id="XP_009226453.1">
    <property type="nucleotide sequence ID" value="XM_009228189.1"/>
</dbReference>
<accession>J3P9Z3</accession>
<protein>
    <submittedName>
        <fullName evidence="2 3">Uncharacterized protein</fullName>
    </submittedName>
</protein>
<evidence type="ECO:0000256" key="1">
    <source>
        <dbReference type="SAM" id="MobiDB-lite"/>
    </source>
</evidence>
<dbReference type="EnsemblFungi" id="EJT73479">
    <property type="protein sequence ID" value="EJT73479"/>
    <property type="gene ID" value="GGTG_10317"/>
</dbReference>